<proteinExistence type="predicted"/>
<accession>X1AA03</accession>
<evidence type="ECO:0000313" key="1">
    <source>
        <dbReference type="EMBL" id="GAG66852.1"/>
    </source>
</evidence>
<organism evidence="1">
    <name type="scientific">marine sediment metagenome</name>
    <dbReference type="NCBI Taxonomy" id="412755"/>
    <lineage>
        <taxon>unclassified sequences</taxon>
        <taxon>metagenomes</taxon>
        <taxon>ecological metagenomes</taxon>
    </lineage>
</organism>
<dbReference type="AlphaFoldDB" id="X1AA03"/>
<gene>
    <name evidence="1" type="ORF">S01H4_15106</name>
</gene>
<sequence>MGVGTMCCRKNPREVFELLKQIKAALPDWVKIHCFGLSIDILKYKEIYDRIDSIDTWAWHYYIGVGERDYRLKGITRPEMEKKLFLDYQRKVEKIINNNHNQSLLKVTDESKKG</sequence>
<name>X1AA03_9ZZZZ</name>
<dbReference type="EMBL" id="BART01006618">
    <property type="protein sequence ID" value="GAG66852.1"/>
    <property type="molecule type" value="Genomic_DNA"/>
</dbReference>
<comment type="caution">
    <text evidence="1">The sequence shown here is derived from an EMBL/GenBank/DDBJ whole genome shotgun (WGS) entry which is preliminary data.</text>
</comment>
<reference evidence="1" key="1">
    <citation type="journal article" date="2014" name="Front. Microbiol.">
        <title>High frequency of phylogenetically diverse reductive dehalogenase-homologous genes in deep subseafloor sedimentary metagenomes.</title>
        <authorList>
            <person name="Kawai M."/>
            <person name="Futagami T."/>
            <person name="Toyoda A."/>
            <person name="Takaki Y."/>
            <person name="Nishi S."/>
            <person name="Hori S."/>
            <person name="Arai W."/>
            <person name="Tsubouchi T."/>
            <person name="Morono Y."/>
            <person name="Uchiyama I."/>
            <person name="Ito T."/>
            <person name="Fujiyama A."/>
            <person name="Inagaki F."/>
            <person name="Takami H."/>
        </authorList>
    </citation>
    <scope>NUCLEOTIDE SEQUENCE</scope>
    <source>
        <strain evidence="1">Expedition CK06-06</strain>
    </source>
</reference>
<protein>
    <submittedName>
        <fullName evidence="1">Uncharacterized protein</fullName>
    </submittedName>
</protein>